<accession>A0ABY9X5I9</accession>
<dbReference type="EMBL" id="CP043494">
    <property type="protein sequence ID" value="WNG50677.1"/>
    <property type="molecule type" value="Genomic_DNA"/>
</dbReference>
<sequence length="266" mass="29296">MSFWGAVLLTVTVGASGGGVPVLRVIETEEAVYFEPSEPNLSNIVWVYPKAQTVMFRPVGSEEYLQVERVLRDVQLPADPGTFEPSWKGKQALFYQVKSEDECVLKTRPEMRFVQQWGRAKGMTISGTQRHAICSFSFTLRNETPEMVQQLEAEAAAGTLIQHTFELPLSIASAAPLSWSTLRDGLVSDGVQVGSPRSLEMAAFDLGLVDEAKVLRSQPSEVQQSFLDAALQSLFGWDQVSPEVELSDVTPVGQYVFPSVTKIIPL</sequence>
<reference evidence="1 2" key="1">
    <citation type="submission" date="2019-08" db="EMBL/GenBank/DDBJ databases">
        <title>Archangium and Cystobacter genomes.</title>
        <authorList>
            <person name="Chen I.-C.K."/>
            <person name="Wielgoss S."/>
        </authorList>
    </citation>
    <scope>NUCLEOTIDE SEQUENCE [LARGE SCALE GENOMIC DNA]</scope>
    <source>
        <strain evidence="1 2">Cbm 6</strain>
    </source>
</reference>
<gene>
    <name evidence="1" type="ORF">F0U60_46055</name>
</gene>
<keyword evidence="2" id="KW-1185">Reference proteome</keyword>
<evidence type="ECO:0000313" key="2">
    <source>
        <dbReference type="Proteomes" id="UP001611383"/>
    </source>
</evidence>
<organism evidence="1 2">
    <name type="scientific">Archangium minus</name>
    <dbReference type="NCBI Taxonomy" id="83450"/>
    <lineage>
        <taxon>Bacteria</taxon>
        <taxon>Pseudomonadati</taxon>
        <taxon>Myxococcota</taxon>
        <taxon>Myxococcia</taxon>
        <taxon>Myxococcales</taxon>
        <taxon>Cystobacterineae</taxon>
        <taxon>Archangiaceae</taxon>
        <taxon>Archangium</taxon>
    </lineage>
</organism>
<dbReference type="Proteomes" id="UP001611383">
    <property type="component" value="Chromosome"/>
</dbReference>
<name>A0ABY9X5I9_9BACT</name>
<dbReference type="RefSeq" id="WP_395810053.1">
    <property type="nucleotide sequence ID" value="NZ_CP043494.1"/>
</dbReference>
<protein>
    <submittedName>
        <fullName evidence="1">Uncharacterized protein</fullName>
    </submittedName>
</protein>
<proteinExistence type="predicted"/>
<evidence type="ECO:0000313" key="1">
    <source>
        <dbReference type="EMBL" id="WNG50677.1"/>
    </source>
</evidence>